<dbReference type="FunFam" id="3.40.309.10:FF:000003">
    <property type="entry name" value="Aldehyde dehydrogenase"/>
    <property type="match status" value="1"/>
</dbReference>
<dbReference type="Gene3D" id="3.40.605.10">
    <property type="entry name" value="Aldehyde Dehydrogenase, Chain A, domain 1"/>
    <property type="match status" value="1"/>
</dbReference>
<evidence type="ECO:0000256" key="2">
    <source>
        <dbReference type="ARBA" id="ARBA00023002"/>
    </source>
</evidence>
<dbReference type="Pfam" id="PF00171">
    <property type="entry name" value="Aldedh"/>
    <property type="match status" value="1"/>
</dbReference>
<dbReference type="InterPro" id="IPR029510">
    <property type="entry name" value="Ald_DH_CS_GLU"/>
</dbReference>
<evidence type="ECO:0000256" key="6">
    <source>
        <dbReference type="PROSITE-ProRule" id="PRU10007"/>
    </source>
</evidence>
<evidence type="ECO:0000256" key="1">
    <source>
        <dbReference type="ARBA" id="ARBA00009986"/>
    </source>
</evidence>
<dbReference type="PROSITE" id="PS00687">
    <property type="entry name" value="ALDEHYDE_DEHYDR_GLU"/>
    <property type="match status" value="1"/>
</dbReference>
<evidence type="ECO:0000313" key="9">
    <source>
        <dbReference type="EMBL" id="RXG23340.1"/>
    </source>
</evidence>
<keyword evidence="10" id="KW-1185">Reference proteome</keyword>
<evidence type="ECO:0000256" key="7">
    <source>
        <dbReference type="RuleBase" id="RU003345"/>
    </source>
</evidence>
<dbReference type="InterPro" id="IPR015590">
    <property type="entry name" value="Aldehyde_DH_dom"/>
</dbReference>
<dbReference type="PROSITE" id="PS00070">
    <property type="entry name" value="ALDEHYDE_DEHYDR_CYS"/>
    <property type="match status" value="1"/>
</dbReference>
<evidence type="ECO:0000256" key="4">
    <source>
        <dbReference type="PIRNR" id="PIRNR036492"/>
    </source>
</evidence>
<name>A0A4Q0P986_9FLAO</name>
<dbReference type="GO" id="GO:0006081">
    <property type="term" value="P:aldehyde metabolic process"/>
    <property type="evidence" value="ECO:0007669"/>
    <property type="project" value="InterPro"/>
</dbReference>
<dbReference type="EMBL" id="QOVM01000002">
    <property type="protein sequence ID" value="RXG23340.1"/>
    <property type="molecule type" value="Genomic_DNA"/>
</dbReference>
<dbReference type="InterPro" id="IPR016163">
    <property type="entry name" value="Ald_DH_C"/>
</dbReference>
<dbReference type="PANTHER" id="PTHR43570:SF16">
    <property type="entry name" value="ALDEHYDE DEHYDROGENASE TYPE III, ISOFORM Q"/>
    <property type="match status" value="1"/>
</dbReference>
<dbReference type="SUPFAM" id="SSF53720">
    <property type="entry name" value="ALDH-like"/>
    <property type="match status" value="1"/>
</dbReference>
<comment type="caution">
    <text evidence="9">The sequence shown here is derived from an EMBL/GenBank/DDBJ whole genome shotgun (WGS) entry which is preliminary data.</text>
</comment>
<keyword evidence="3" id="KW-0520">NAD</keyword>
<comment type="similarity">
    <text evidence="1 4 7">Belongs to the aldehyde dehydrogenase family.</text>
</comment>
<dbReference type="Proteomes" id="UP000289238">
    <property type="component" value="Unassembled WGS sequence"/>
</dbReference>
<dbReference type="InterPro" id="IPR016162">
    <property type="entry name" value="Ald_DH_N"/>
</dbReference>
<dbReference type="RefSeq" id="WP_241652355.1">
    <property type="nucleotide sequence ID" value="NZ_QOVM01000002.1"/>
</dbReference>
<dbReference type="GO" id="GO:0004029">
    <property type="term" value="F:aldehyde dehydrogenase (NAD+) activity"/>
    <property type="evidence" value="ECO:0007669"/>
    <property type="project" value="TreeGrafter"/>
</dbReference>
<dbReference type="Gene3D" id="3.40.309.10">
    <property type="entry name" value="Aldehyde Dehydrogenase, Chain A, domain 2"/>
    <property type="match status" value="1"/>
</dbReference>
<dbReference type="CDD" id="cd07136">
    <property type="entry name" value="ALDH_YwdH-P39616"/>
    <property type="match status" value="1"/>
</dbReference>
<dbReference type="InterPro" id="IPR016161">
    <property type="entry name" value="Ald_DH/histidinol_DH"/>
</dbReference>
<evidence type="ECO:0000313" key="10">
    <source>
        <dbReference type="Proteomes" id="UP000289238"/>
    </source>
</evidence>
<evidence type="ECO:0000259" key="8">
    <source>
        <dbReference type="Pfam" id="PF00171"/>
    </source>
</evidence>
<accession>A0A4Q0P986</accession>
<dbReference type="FunFam" id="3.40.605.10:FF:000004">
    <property type="entry name" value="Aldehyde dehydrogenase"/>
    <property type="match status" value="1"/>
</dbReference>
<sequence>MRESAANYTSVQEIERIHKIQQNYFQTKETYSITYRYKMLLALKKSVLEKENAICEALYADFKKPFFESELTEFLIVVKEINRTIKNLKKWTKPKSVSSGILNFPSSSKIIFEPYGNALIIGPWNYPFQLIMAPLIAAIAAGNTIVLKPSELTPHTSQLVAQIISELFDPKFIAVVQGDVEQSQKLLSLKWDYIFFTGSPKVGQIVYEAASKFLTPVTLELGGKNPCIVDETALLKLTAKRIVWGKFVNAGQTCIAPDYLLVNHQIKSELITYLIEEIENAYGKDVFVSPDYPRIVNQSNFERLQRLILKDHIVYGGTCNLNDLYISPTLLDLSDLNSSTKLEQLPEVMQDEIFGPILPIISYSDHEELDYWVQKFDKPLALYLFSKSKKMIDKISIDYAFGGGAINDVIVQFTNHHLPFGGVGKSGIGSYHGEKSFKTFSHKKSIVHRGTWIDIPTRYAPYQGKIKWIKKLVGWL</sequence>
<dbReference type="GO" id="GO:0005737">
    <property type="term" value="C:cytoplasm"/>
    <property type="evidence" value="ECO:0007669"/>
    <property type="project" value="TreeGrafter"/>
</dbReference>
<feature type="active site" evidence="5">
    <location>
        <position position="254"/>
    </location>
</feature>
<dbReference type="InterPro" id="IPR012394">
    <property type="entry name" value="Aldehyde_DH_NAD(P)"/>
</dbReference>
<gene>
    <name evidence="9" type="ORF">DSM00_953</name>
</gene>
<dbReference type="AlphaFoldDB" id="A0A4Q0P986"/>
<protein>
    <recommendedName>
        <fullName evidence="4">Aldehyde dehydrogenase</fullName>
    </recommendedName>
</protein>
<feature type="domain" description="Aldehyde dehydrogenase" evidence="8">
    <location>
        <begin position="10"/>
        <end position="446"/>
    </location>
</feature>
<dbReference type="PANTHER" id="PTHR43570">
    <property type="entry name" value="ALDEHYDE DEHYDROGENASE"/>
    <property type="match status" value="1"/>
</dbReference>
<keyword evidence="2 4" id="KW-0560">Oxidoreductase</keyword>
<feature type="active site" evidence="5 6">
    <location>
        <position position="220"/>
    </location>
</feature>
<evidence type="ECO:0000256" key="5">
    <source>
        <dbReference type="PIRSR" id="PIRSR036492-1"/>
    </source>
</evidence>
<organism evidence="9 10">
    <name type="scientific">Leeuwenhoekiella aequorea</name>
    <dbReference type="NCBI Taxonomy" id="283736"/>
    <lineage>
        <taxon>Bacteria</taxon>
        <taxon>Pseudomonadati</taxon>
        <taxon>Bacteroidota</taxon>
        <taxon>Flavobacteriia</taxon>
        <taxon>Flavobacteriales</taxon>
        <taxon>Flavobacteriaceae</taxon>
        <taxon>Leeuwenhoekiella</taxon>
    </lineage>
</organism>
<evidence type="ECO:0000256" key="3">
    <source>
        <dbReference type="ARBA" id="ARBA00023027"/>
    </source>
</evidence>
<proteinExistence type="inferred from homology"/>
<dbReference type="PIRSF" id="PIRSF036492">
    <property type="entry name" value="ALDH"/>
    <property type="match status" value="1"/>
</dbReference>
<dbReference type="InterPro" id="IPR016160">
    <property type="entry name" value="Ald_DH_CS_CYS"/>
</dbReference>
<reference evidence="9 10" key="1">
    <citation type="submission" date="2018-07" db="EMBL/GenBank/DDBJ databases">
        <title>Leeuwenhoekiella genomics.</title>
        <authorList>
            <person name="Tahon G."/>
            <person name="Willems A."/>
        </authorList>
    </citation>
    <scope>NUCLEOTIDE SEQUENCE [LARGE SCALE GENOMIC DNA]</scope>
    <source>
        <strain evidence="9 10">LMG 22550</strain>
    </source>
</reference>